<comment type="cofactor">
    <cofactor evidence="1">
        <name>Mg(2+)</name>
        <dbReference type="ChEBI" id="CHEBI:18420"/>
    </cofactor>
</comment>
<evidence type="ECO:0000256" key="5">
    <source>
        <dbReference type="ARBA" id="ARBA00022842"/>
    </source>
</evidence>
<dbReference type="GO" id="GO:0004659">
    <property type="term" value="F:prenyltransferase activity"/>
    <property type="evidence" value="ECO:0007669"/>
    <property type="project" value="InterPro"/>
</dbReference>
<dbReference type="Pfam" id="PF00348">
    <property type="entry name" value="polyprenyl_synt"/>
    <property type="match status" value="1"/>
</dbReference>
<reference evidence="8" key="1">
    <citation type="submission" date="2021-01" db="EMBL/GenBank/DDBJ databases">
        <authorList>
            <person name="Corre E."/>
            <person name="Pelletier E."/>
            <person name="Niang G."/>
            <person name="Scheremetjew M."/>
            <person name="Finn R."/>
            <person name="Kale V."/>
            <person name="Holt S."/>
            <person name="Cochrane G."/>
            <person name="Meng A."/>
            <person name="Brown T."/>
            <person name="Cohen L."/>
        </authorList>
    </citation>
    <scope>NUCLEOTIDE SEQUENCE</scope>
    <source>
        <strain evidence="8">Pop2</strain>
    </source>
</reference>
<keyword evidence="5" id="KW-0460">Magnesium</keyword>
<evidence type="ECO:0000256" key="4">
    <source>
        <dbReference type="ARBA" id="ARBA00022723"/>
    </source>
</evidence>
<feature type="region of interest" description="Disordered" evidence="7">
    <location>
        <begin position="107"/>
        <end position="134"/>
    </location>
</feature>
<evidence type="ECO:0000256" key="1">
    <source>
        <dbReference type="ARBA" id="ARBA00001946"/>
    </source>
</evidence>
<keyword evidence="4" id="KW-0479">Metal-binding</keyword>
<evidence type="ECO:0008006" key="9">
    <source>
        <dbReference type="Google" id="ProtNLM"/>
    </source>
</evidence>
<protein>
    <recommendedName>
        <fullName evidence="9">Polyprenyl synthetase</fullName>
    </recommendedName>
</protein>
<feature type="region of interest" description="Disordered" evidence="7">
    <location>
        <begin position="246"/>
        <end position="271"/>
    </location>
</feature>
<feature type="compositionally biased region" description="Polar residues" evidence="7">
    <location>
        <begin position="112"/>
        <end position="129"/>
    </location>
</feature>
<dbReference type="SFLD" id="SFLDS00005">
    <property type="entry name" value="Isoprenoid_Synthase_Type_I"/>
    <property type="match status" value="1"/>
</dbReference>
<keyword evidence="6" id="KW-0414">Isoprene biosynthesis</keyword>
<dbReference type="PANTHER" id="PTHR12001">
    <property type="entry name" value="GERANYLGERANYL PYROPHOSPHATE SYNTHASE"/>
    <property type="match status" value="1"/>
</dbReference>
<dbReference type="InterPro" id="IPR000092">
    <property type="entry name" value="Polyprenyl_synt"/>
</dbReference>
<dbReference type="EMBL" id="HBGN01001941">
    <property type="protein sequence ID" value="CAD9314894.1"/>
    <property type="molecule type" value="Transcribed_RNA"/>
</dbReference>
<dbReference type="GO" id="GO:0006744">
    <property type="term" value="P:ubiquinone biosynthetic process"/>
    <property type="evidence" value="ECO:0007669"/>
    <property type="project" value="TreeGrafter"/>
</dbReference>
<dbReference type="GO" id="GO:0008299">
    <property type="term" value="P:isoprenoid biosynthetic process"/>
    <property type="evidence" value="ECO:0007669"/>
    <property type="project" value="UniProtKB-KW"/>
</dbReference>
<sequence>MILSASSSKSKMMNVTKRIITSSMRKQQMREVEGIARMITTTTAATTNNTGSLMPINNKKNKQSKQEKCSNFSSSAFASIPIPESVRDAVKSTVLDEATRNDSKFWGVKKVNGSSNNTRKQQQQHSHPSVNDPISPLRLQLLHDPLDEWYLDETPTSVSSSSSFSSFIIPEGVQPLSDAVDPFLLSKKDMETLSEGIRTDLIGTDHPVLTRAAAYFFDSNREGGKKIRPMMVLLLSRAMAISASASSSSSLQQEQQHDEEEGLFTPPMPWQRPDLPAAQRRLAEISEMLHTASLFHDDVIDGSDTRRGEPSANAQFGNKTAILAGDYILARACIYLARLRNVETVETISTVIEHLVRGEVMQMRGSAAGDLNNTDDGVTPKNPLSYDHMIYYLRKNFYKTGSLMANSCKSAAVLGDYDDEIVHAAYRYGKHLGVAFQLIDDALDYEGSAMSLGKPGLADLNAGLSTAPILFALQEKEELSSSDAQGKREMEEIISMMKRKYRNNGDIERAVEFVNASDGIRKTKDLALVHVEVAVEAIMEHLEPSVYRDALVHLAYKVVDRSR</sequence>
<evidence type="ECO:0000256" key="2">
    <source>
        <dbReference type="ARBA" id="ARBA00006706"/>
    </source>
</evidence>
<comment type="similarity">
    <text evidence="2">Belongs to the FPP/GGPP synthase family.</text>
</comment>
<evidence type="ECO:0000256" key="3">
    <source>
        <dbReference type="ARBA" id="ARBA00022679"/>
    </source>
</evidence>
<dbReference type="GO" id="GO:0046872">
    <property type="term" value="F:metal ion binding"/>
    <property type="evidence" value="ECO:0007669"/>
    <property type="project" value="UniProtKB-KW"/>
</dbReference>
<dbReference type="InterPro" id="IPR008949">
    <property type="entry name" value="Isoprenoid_synthase_dom_sf"/>
</dbReference>
<evidence type="ECO:0000313" key="8">
    <source>
        <dbReference type="EMBL" id="CAD9314894.1"/>
    </source>
</evidence>
<evidence type="ECO:0000256" key="6">
    <source>
        <dbReference type="ARBA" id="ARBA00023229"/>
    </source>
</evidence>
<dbReference type="CDD" id="cd00685">
    <property type="entry name" value="Trans_IPPS_HT"/>
    <property type="match status" value="1"/>
</dbReference>
<organism evidence="8">
    <name type="scientific">Ditylum brightwellii</name>
    <dbReference type="NCBI Taxonomy" id="49249"/>
    <lineage>
        <taxon>Eukaryota</taxon>
        <taxon>Sar</taxon>
        <taxon>Stramenopiles</taxon>
        <taxon>Ochrophyta</taxon>
        <taxon>Bacillariophyta</taxon>
        <taxon>Mediophyceae</taxon>
        <taxon>Lithodesmiophycidae</taxon>
        <taxon>Lithodesmiales</taxon>
        <taxon>Lithodesmiaceae</taxon>
        <taxon>Ditylum</taxon>
    </lineage>
</organism>
<gene>
    <name evidence="8" type="ORF">DBRI1063_LOCUS1300</name>
</gene>
<dbReference type="GO" id="GO:1990234">
    <property type="term" value="C:transferase complex"/>
    <property type="evidence" value="ECO:0007669"/>
    <property type="project" value="TreeGrafter"/>
</dbReference>
<proteinExistence type="inferred from homology"/>
<evidence type="ECO:0000256" key="7">
    <source>
        <dbReference type="SAM" id="MobiDB-lite"/>
    </source>
</evidence>
<keyword evidence="3" id="KW-0808">Transferase</keyword>
<dbReference type="AlphaFoldDB" id="A0A7S1VZT6"/>
<dbReference type="SUPFAM" id="SSF48576">
    <property type="entry name" value="Terpenoid synthases"/>
    <property type="match status" value="1"/>
</dbReference>
<accession>A0A7S1VZT6</accession>
<dbReference type="Gene3D" id="1.10.600.10">
    <property type="entry name" value="Farnesyl Diphosphate Synthase"/>
    <property type="match status" value="1"/>
</dbReference>
<name>A0A7S1VZT6_9STRA</name>
<dbReference type="PANTHER" id="PTHR12001:SF69">
    <property type="entry name" value="ALL TRANS-POLYPRENYL-DIPHOSPHATE SYNTHASE PDSS1"/>
    <property type="match status" value="1"/>
</dbReference>